<dbReference type="VEuPathDB" id="FungiDB:P175DRAFT_0512594"/>
<gene>
    <name evidence="2" type="ORF">AOCH_003183</name>
</gene>
<organism evidence="2 3">
    <name type="scientific">Aspergillus ochraceoroseus</name>
    <dbReference type="NCBI Taxonomy" id="138278"/>
    <lineage>
        <taxon>Eukaryota</taxon>
        <taxon>Fungi</taxon>
        <taxon>Dikarya</taxon>
        <taxon>Ascomycota</taxon>
        <taxon>Pezizomycotina</taxon>
        <taxon>Eurotiomycetes</taxon>
        <taxon>Eurotiomycetidae</taxon>
        <taxon>Eurotiales</taxon>
        <taxon>Aspergillaceae</taxon>
        <taxon>Aspergillus</taxon>
        <taxon>Aspergillus subgen. Nidulantes</taxon>
    </lineage>
</organism>
<dbReference type="EMBL" id="JYKN01001263">
    <property type="protein sequence ID" value="KKK21151.1"/>
    <property type="molecule type" value="Genomic_DNA"/>
</dbReference>
<dbReference type="PANTHER" id="PTHR37827:SF1">
    <property type="entry name" value="HNH DOMAIN-CONTAINING PROTEIN"/>
    <property type="match status" value="1"/>
</dbReference>
<evidence type="ECO:0000313" key="2">
    <source>
        <dbReference type="EMBL" id="KKK21151.1"/>
    </source>
</evidence>
<evidence type="ECO:0000313" key="3">
    <source>
        <dbReference type="Proteomes" id="UP000034947"/>
    </source>
</evidence>
<dbReference type="OrthoDB" id="4850648at2759"/>
<dbReference type="PANTHER" id="PTHR37827">
    <property type="entry name" value="TUDOR DOMAIN-CONTAINING PROTEIN"/>
    <property type="match status" value="1"/>
</dbReference>
<sequence>MKTIFRECVSSIIVAGSSQDKSKSTAKKETRSPETKAETDSHIYMLYNQKNNIHMPDSALDPASFLSRVLKTSYIPAVTRARPQPGPRHAPTPCEICARDWIPLSYHHLIPRGVHAKVRKRGWQEE</sequence>
<name>A0A0F8VDL0_9EURO</name>
<feature type="region of interest" description="Disordered" evidence="1">
    <location>
        <begin position="17"/>
        <end position="40"/>
    </location>
</feature>
<evidence type="ECO:0000256" key="1">
    <source>
        <dbReference type="SAM" id="MobiDB-lite"/>
    </source>
</evidence>
<dbReference type="AlphaFoldDB" id="A0A0F8VDL0"/>
<reference evidence="2 3" key="1">
    <citation type="submission" date="2015-02" db="EMBL/GenBank/DDBJ databases">
        <title>Draft Genome Sequences of Two Closely-Related Aflatoxigenic Aspergillus Species Obtained from the Cote d'Ivoire.</title>
        <authorList>
            <person name="Moore G.G."/>
            <person name="Beltz S.B."/>
            <person name="Mack B.M."/>
        </authorList>
    </citation>
    <scope>NUCLEOTIDE SEQUENCE [LARGE SCALE GENOMIC DNA]</scope>
    <source>
        <strain evidence="2 3">SRRC1432</strain>
    </source>
</reference>
<protein>
    <submittedName>
        <fullName evidence="2">Uncharacterized protein</fullName>
    </submittedName>
</protein>
<accession>A0A0F8VDL0</accession>
<feature type="compositionally biased region" description="Basic and acidic residues" evidence="1">
    <location>
        <begin position="20"/>
        <end position="40"/>
    </location>
</feature>
<comment type="caution">
    <text evidence="2">The sequence shown here is derived from an EMBL/GenBank/DDBJ whole genome shotgun (WGS) entry which is preliminary data.</text>
</comment>
<keyword evidence="3" id="KW-1185">Reference proteome</keyword>
<proteinExistence type="predicted"/>
<dbReference type="Proteomes" id="UP000034947">
    <property type="component" value="Unassembled WGS sequence"/>
</dbReference>